<sequence>MYYAPEELSSSHMQMAAGACFRRRRLPTELLEDIFAMCAPPGADFVSGITTPQEDIDRLAKTYLLQLSRLRLALCARFSVSDFPSVIGTPMLWSTLVVDTVWWSEFPASSETESLRRNAAPKRRGSPAALSYFLWYISKVVIVARSLLLLPLVVDTVWWSEFPASSETLLGLVSISLERGVDFPLTVQITIQDGDPNERLLLELITRHARRWQRNTGWHASFPALPWGQLHDVKIENREFKSLHSEGSYSQVLSPEYILRHQDFLGQRISGNDPCVGYRADLHKLA</sequence>
<evidence type="ECO:0000313" key="2">
    <source>
        <dbReference type="Proteomes" id="UP001221757"/>
    </source>
</evidence>
<organism evidence="1 2">
    <name type="scientific">Mycena rosella</name>
    <name type="common">Pink bonnet</name>
    <name type="synonym">Agaricus rosellus</name>
    <dbReference type="NCBI Taxonomy" id="1033263"/>
    <lineage>
        <taxon>Eukaryota</taxon>
        <taxon>Fungi</taxon>
        <taxon>Dikarya</taxon>
        <taxon>Basidiomycota</taxon>
        <taxon>Agaricomycotina</taxon>
        <taxon>Agaricomycetes</taxon>
        <taxon>Agaricomycetidae</taxon>
        <taxon>Agaricales</taxon>
        <taxon>Marasmiineae</taxon>
        <taxon>Mycenaceae</taxon>
        <taxon>Mycena</taxon>
    </lineage>
</organism>
<evidence type="ECO:0000313" key="1">
    <source>
        <dbReference type="EMBL" id="KAJ7654355.1"/>
    </source>
</evidence>
<name>A0AAD7CNY5_MYCRO</name>
<accession>A0AAD7CNY5</accession>
<reference evidence="1" key="1">
    <citation type="submission" date="2023-03" db="EMBL/GenBank/DDBJ databases">
        <title>Massive genome expansion in bonnet fungi (Mycena s.s.) driven by repeated elements and novel gene families across ecological guilds.</title>
        <authorList>
            <consortium name="Lawrence Berkeley National Laboratory"/>
            <person name="Harder C.B."/>
            <person name="Miyauchi S."/>
            <person name="Viragh M."/>
            <person name="Kuo A."/>
            <person name="Thoen E."/>
            <person name="Andreopoulos B."/>
            <person name="Lu D."/>
            <person name="Skrede I."/>
            <person name="Drula E."/>
            <person name="Henrissat B."/>
            <person name="Morin E."/>
            <person name="Kohler A."/>
            <person name="Barry K."/>
            <person name="LaButti K."/>
            <person name="Morin E."/>
            <person name="Salamov A."/>
            <person name="Lipzen A."/>
            <person name="Mereny Z."/>
            <person name="Hegedus B."/>
            <person name="Baldrian P."/>
            <person name="Stursova M."/>
            <person name="Weitz H."/>
            <person name="Taylor A."/>
            <person name="Grigoriev I.V."/>
            <person name="Nagy L.G."/>
            <person name="Martin F."/>
            <person name="Kauserud H."/>
        </authorList>
    </citation>
    <scope>NUCLEOTIDE SEQUENCE</scope>
    <source>
        <strain evidence="1">CBHHK067</strain>
    </source>
</reference>
<dbReference type="Proteomes" id="UP001221757">
    <property type="component" value="Unassembled WGS sequence"/>
</dbReference>
<protein>
    <submittedName>
        <fullName evidence="1">Uncharacterized protein</fullName>
    </submittedName>
</protein>
<keyword evidence="2" id="KW-1185">Reference proteome</keyword>
<gene>
    <name evidence="1" type="ORF">B0H17DRAFT_1146739</name>
</gene>
<dbReference type="AlphaFoldDB" id="A0AAD7CNY5"/>
<dbReference type="EMBL" id="JARKIE010000321">
    <property type="protein sequence ID" value="KAJ7654355.1"/>
    <property type="molecule type" value="Genomic_DNA"/>
</dbReference>
<proteinExistence type="predicted"/>
<comment type="caution">
    <text evidence="1">The sequence shown here is derived from an EMBL/GenBank/DDBJ whole genome shotgun (WGS) entry which is preliminary data.</text>
</comment>